<protein>
    <recommendedName>
        <fullName evidence="8">Sulfhydryl oxidase</fullName>
        <ecNumber evidence="8">1.8.3.2</ecNumber>
    </recommendedName>
</protein>
<keyword evidence="8" id="KW-0472">Membrane</keyword>
<dbReference type="PROSITE" id="PS51352">
    <property type="entry name" value="THIOREDOXIN_2"/>
    <property type="match status" value="1"/>
</dbReference>
<gene>
    <name evidence="11" type="primary">QSOX2</name>
    <name evidence="11" type="ORF">TR93196</name>
</gene>
<dbReference type="SUPFAM" id="SSF52833">
    <property type="entry name" value="Thioredoxin-like"/>
    <property type="match status" value="1"/>
</dbReference>
<dbReference type="Gene3D" id="1.20.120.1960">
    <property type="entry name" value="QSOX sulfhydryl oxidase domain"/>
    <property type="match status" value="1"/>
</dbReference>
<keyword evidence="4 8" id="KW-0274">FAD</keyword>
<feature type="domain" description="ERV/ALR sulfhydryl oxidase" evidence="9">
    <location>
        <begin position="378"/>
        <end position="508"/>
    </location>
</feature>
<dbReference type="Gene3D" id="1.20.120.310">
    <property type="entry name" value="ERV/ALR sulfhydryl oxidase domain"/>
    <property type="match status" value="1"/>
</dbReference>
<reference evidence="11" key="1">
    <citation type="submission" date="2016-01" db="EMBL/GenBank/DDBJ databases">
        <title>Reference transcriptome for the parasite Schistocephalus solidus: insights into the molecular evolution of parasitism.</title>
        <authorList>
            <person name="Hebert F.O."/>
            <person name="Grambauer S."/>
            <person name="Barber I."/>
            <person name="Landry C.R."/>
            <person name="Aubin-Horth N."/>
        </authorList>
    </citation>
    <scope>NUCLEOTIDE SEQUENCE</scope>
</reference>
<keyword evidence="5 8" id="KW-0560">Oxidoreductase</keyword>
<keyword evidence="2 8" id="KW-0285">Flavoprotein</keyword>
<dbReference type="EC" id="1.8.3.2" evidence="8"/>
<dbReference type="SUPFAM" id="SSF69000">
    <property type="entry name" value="FAD-dependent thiol oxidase"/>
    <property type="match status" value="1"/>
</dbReference>
<keyword evidence="6" id="KW-1015">Disulfide bond</keyword>
<feature type="non-terminal residue" evidence="11">
    <location>
        <position position="1"/>
    </location>
</feature>
<dbReference type="GO" id="GO:0003756">
    <property type="term" value="F:protein disulfide isomerase activity"/>
    <property type="evidence" value="ECO:0007669"/>
    <property type="project" value="TreeGrafter"/>
</dbReference>
<dbReference type="PROSITE" id="PS00194">
    <property type="entry name" value="THIOREDOXIN_1"/>
    <property type="match status" value="1"/>
</dbReference>
<dbReference type="GO" id="GO:0006457">
    <property type="term" value="P:protein folding"/>
    <property type="evidence" value="ECO:0007669"/>
    <property type="project" value="TreeGrafter"/>
</dbReference>
<evidence type="ECO:0000256" key="4">
    <source>
        <dbReference type="ARBA" id="ARBA00022827"/>
    </source>
</evidence>
<evidence type="ECO:0000256" key="2">
    <source>
        <dbReference type="ARBA" id="ARBA00022630"/>
    </source>
</evidence>
<dbReference type="GO" id="GO:0016971">
    <property type="term" value="F:flavin-dependent sulfhydryl oxidase activity"/>
    <property type="evidence" value="ECO:0007669"/>
    <property type="project" value="InterPro"/>
</dbReference>
<keyword evidence="8" id="KW-0812">Transmembrane</keyword>
<dbReference type="InterPro" id="IPR036249">
    <property type="entry name" value="Thioredoxin-like_sf"/>
</dbReference>
<dbReference type="Gene3D" id="3.40.30.10">
    <property type="entry name" value="Glutaredoxin"/>
    <property type="match status" value="1"/>
</dbReference>
<dbReference type="PANTHER" id="PTHR22897">
    <property type="entry name" value="QUIESCIN Q6-RELATED SULFHYDRYL OXIDASE"/>
    <property type="match status" value="1"/>
</dbReference>
<dbReference type="PANTHER" id="PTHR22897:SF8">
    <property type="entry name" value="SULFHYDRYL OXIDASE"/>
    <property type="match status" value="1"/>
</dbReference>
<dbReference type="GO" id="GO:0005615">
    <property type="term" value="C:extracellular space"/>
    <property type="evidence" value="ECO:0007669"/>
    <property type="project" value="TreeGrafter"/>
</dbReference>
<organism evidence="11">
    <name type="scientific">Schistocephalus solidus</name>
    <name type="common">Tapeworm</name>
    <dbReference type="NCBI Taxonomy" id="70667"/>
    <lineage>
        <taxon>Eukaryota</taxon>
        <taxon>Metazoa</taxon>
        <taxon>Spiralia</taxon>
        <taxon>Lophotrochozoa</taxon>
        <taxon>Platyhelminthes</taxon>
        <taxon>Cestoda</taxon>
        <taxon>Eucestoda</taxon>
        <taxon>Diphyllobothriidea</taxon>
        <taxon>Diphyllobothriidae</taxon>
        <taxon>Schistocephalus</taxon>
    </lineage>
</organism>
<dbReference type="InterPro" id="IPR017937">
    <property type="entry name" value="Thioredoxin_CS"/>
</dbReference>
<keyword evidence="8" id="KW-1133">Transmembrane helix</keyword>
<dbReference type="AlphaFoldDB" id="A0A0X3Q2N3"/>
<evidence type="ECO:0000256" key="6">
    <source>
        <dbReference type="ARBA" id="ARBA00023157"/>
    </source>
</evidence>
<dbReference type="GO" id="GO:0000139">
    <property type="term" value="C:Golgi membrane"/>
    <property type="evidence" value="ECO:0007669"/>
    <property type="project" value="TreeGrafter"/>
</dbReference>
<dbReference type="PROSITE" id="PS51324">
    <property type="entry name" value="ERV_ALR"/>
    <property type="match status" value="1"/>
</dbReference>
<evidence type="ECO:0000259" key="9">
    <source>
        <dbReference type="PROSITE" id="PS51324"/>
    </source>
</evidence>
<dbReference type="EMBL" id="GEEE01004732">
    <property type="protein sequence ID" value="JAP58493.1"/>
    <property type="molecule type" value="Transcribed_RNA"/>
</dbReference>
<dbReference type="InterPro" id="IPR039798">
    <property type="entry name" value="Sulfhydryl_oxidase"/>
</dbReference>
<accession>A0A0X3Q2N3</accession>
<evidence type="ECO:0000259" key="10">
    <source>
        <dbReference type="PROSITE" id="PS51352"/>
    </source>
</evidence>
<comment type="cofactor">
    <cofactor evidence="1 8">
        <name>FAD</name>
        <dbReference type="ChEBI" id="CHEBI:57692"/>
    </cofactor>
</comment>
<evidence type="ECO:0000256" key="1">
    <source>
        <dbReference type="ARBA" id="ARBA00001974"/>
    </source>
</evidence>
<dbReference type="InterPro" id="IPR013766">
    <property type="entry name" value="Thioredoxin_domain"/>
</dbReference>
<feature type="transmembrane region" description="Helical" evidence="8">
    <location>
        <begin position="584"/>
        <end position="606"/>
    </location>
</feature>
<feature type="domain" description="Thioredoxin" evidence="10">
    <location>
        <begin position="36"/>
        <end position="161"/>
    </location>
</feature>
<proteinExistence type="predicted"/>
<dbReference type="InterPro" id="IPR017905">
    <property type="entry name" value="ERV/ALR_sulphydryl_oxidase"/>
</dbReference>
<evidence type="ECO:0000313" key="11">
    <source>
        <dbReference type="EMBL" id="JAP58493.1"/>
    </source>
</evidence>
<comment type="catalytic activity">
    <reaction evidence="8">
        <text>2 R'C(R)SH + O2 = R'C(R)S-S(R)CR' + H2O2</text>
        <dbReference type="Rhea" id="RHEA:17357"/>
        <dbReference type="ChEBI" id="CHEBI:15379"/>
        <dbReference type="ChEBI" id="CHEBI:16240"/>
        <dbReference type="ChEBI" id="CHEBI:16520"/>
        <dbReference type="ChEBI" id="CHEBI:17412"/>
        <dbReference type="EC" id="1.8.3.2"/>
    </reaction>
</comment>
<name>A0A0X3Q2N3_SCHSO</name>
<dbReference type="InterPro" id="IPR042568">
    <property type="entry name" value="QSOX_FAD-bd_sf"/>
</dbReference>
<keyword evidence="3" id="KW-0732">Signal</keyword>
<evidence type="ECO:0000256" key="3">
    <source>
        <dbReference type="ARBA" id="ARBA00022729"/>
    </source>
</evidence>
<evidence type="ECO:0000256" key="5">
    <source>
        <dbReference type="ARBA" id="ARBA00023002"/>
    </source>
</evidence>
<evidence type="ECO:0000256" key="8">
    <source>
        <dbReference type="RuleBase" id="RU371123"/>
    </source>
</evidence>
<dbReference type="InterPro" id="IPR036774">
    <property type="entry name" value="ERV/ALR_sulphydryl_oxid_sf"/>
</dbReference>
<keyword evidence="7" id="KW-0325">Glycoprotein</keyword>
<sequence length="621" mass="70091">YDYSEQANYSTSTNGKVTLAVMGLPLSRFVLYEFFIIALTCAIGDALYENDGTIHVLDHSNFTEFISKQPTLVQFYLSNCGACQKYVVTFKNLSNAVKDWRWAVKLAVIDCASEENNRLVRTYNVSYFPQFLFLFKDMDLKTFEKYYHPDIFRRTLAKMLLDSGSENQFIQPVTRAQEGNGSVILSGTCRTANALIILDFHDYMRVSMRSFIDKNLADDTYGLTSPDGELLLYNATKIQVRKYLMDHFAPDYMKTSTKPQPTTSTSASTLTVFRPKIQPPAAILPVYAADMVAALRHVLFNDVGLKSNIAGEDLDALKEFIEAVKRFLILDSHYNFSIESIMNQLSGRTSVTADEWNAILSKSGFPDSKVKYVACKGSKPQFRGYPCGLWVMFHAMTVQRYLKSLNGEKSLPSVAHAINRFVPRFFSCGYCAFHFAALTSNVRYANDSVFPTRGEKPPFKLVVPPASSLPPAPRLPQEEVLWLNTVHNLVNKRLAGHPSDDPEAPKAIFPSSYQCPACWSSEAKEKMEKDRFSAVPDREEELFAFLLHHYRPSSWKWTGLDVSYSTMNWGYHDFSSGGFTTGDLVLVALVSVGCTLLVFALVYFVFCGRRKRLGYRTTVPV</sequence>
<dbReference type="Pfam" id="PF00085">
    <property type="entry name" value="Thioredoxin"/>
    <property type="match status" value="1"/>
</dbReference>
<evidence type="ECO:0000256" key="7">
    <source>
        <dbReference type="ARBA" id="ARBA00023180"/>
    </source>
</evidence>